<dbReference type="PROSITE" id="PS51194">
    <property type="entry name" value="HELICASE_CTER"/>
    <property type="match status" value="1"/>
</dbReference>
<protein>
    <recommendedName>
        <fullName evidence="8">Probable DNA 3'-5' helicase RecG</fullName>
    </recommendedName>
</protein>
<evidence type="ECO:0000256" key="4">
    <source>
        <dbReference type="ARBA" id="ARBA00022806"/>
    </source>
</evidence>
<evidence type="ECO:0000259" key="10">
    <source>
        <dbReference type="PROSITE" id="PS51194"/>
    </source>
</evidence>
<dbReference type="CDD" id="cd04488">
    <property type="entry name" value="RecG_wedge_OBF"/>
    <property type="match status" value="1"/>
</dbReference>
<sequence>MIMLETTPLTELKGVGEKQLEKLHKLGLHTLQDMLLHLPLRYQDKTTLKPIESLLVGVEAQTEGTIIAQAMTRGGRNSLLVTLQSDSGACLTLRFFHYHYRQAQSFTRGKTVRVYGEVRSGSNGLEMVHPNYSFINLQKPKPLETTLTPVYPTTDGLGQPSLMKLIKQTLELTQQNPLPELLPNEILQELQLPTLNQAIQTLHQPQASDDLIAIKNFEHPAQRRLIIEELISQQLGLQLLRQQEQKRLAPQFGASRKVNELIASLPFSLTGAQQRVLKDIQQDLQNNHPMQRLVQGDVGSGKTVVAAIAAVQAAEAGYQVAIMAPTEILAEQHLQAFKEWLEPLDIGVAWINGRMKAAEKRYMLAQIENGEAQVIVGTHALFQDAVNFQSLGLVIIDEQHRFGVHQRLTLQQKGQSIVLEGNDESEADKSSNDEFLSQIAADEVPVAQCTQSVHEQRKTESNKKLAQKGKLEMHPHQLIMTATPIPRTLAMTAYGDLELSVIDELPPGRKPIETAVMSNVKRDELMAHLYAKCKQGVQAYWVCPLIEESELLHAQAAEVTATQFTDQWPDLRVGLVHGRLKGEEKAMVMNAFKNHELDLLVATTVIEVGVNVPNSSLMIIENAERLGLAQLHQLRGRVGRGEKQSHCVLLYQPPLSTTGKARLNIMRETNDGFRIAEEDLKIRGPGEILGTRQTGGIQLRIADLQRDAAFIENAQDYSRLMLERYPQQVNALQQRWIGYKTEYQNA</sequence>
<reference evidence="11 12" key="1">
    <citation type="submission" date="2021-03" db="EMBL/GenBank/DDBJ databases">
        <title>Thiomicrorhabdus sp.nov.,novel sulfur-oxidizing bacteria isolated from coastal sediment.</title>
        <authorList>
            <person name="Liu X."/>
        </authorList>
    </citation>
    <scope>NUCLEOTIDE SEQUENCE [LARGE SCALE GENOMIC DNA]</scope>
    <source>
        <strain evidence="11 12">6S2-11</strain>
    </source>
</reference>
<dbReference type="Pfam" id="PF00270">
    <property type="entry name" value="DEAD"/>
    <property type="match status" value="1"/>
</dbReference>
<feature type="domain" description="Helicase ATP-binding" evidence="9">
    <location>
        <begin position="283"/>
        <end position="502"/>
    </location>
</feature>
<dbReference type="EMBL" id="JAGETV010000017">
    <property type="protein sequence ID" value="MBO1927781.1"/>
    <property type="molecule type" value="Genomic_DNA"/>
</dbReference>
<dbReference type="NCBIfam" id="NF008166">
    <property type="entry name" value="PRK10917.1-4"/>
    <property type="match status" value="1"/>
</dbReference>
<evidence type="ECO:0000256" key="1">
    <source>
        <dbReference type="ARBA" id="ARBA00022741"/>
    </source>
</evidence>
<keyword evidence="6" id="KW-0238">DNA-binding</keyword>
<dbReference type="PANTHER" id="PTHR47964:SF1">
    <property type="entry name" value="ATP-DEPENDENT DNA HELICASE HOMOLOG RECG, CHLOROPLASTIC"/>
    <property type="match status" value="1"/>
</dbReference>
<dbReference type="SMART" id="SM00487">
    <property type="entry name" value="DEXDc"/>
    <property type="match status" value="1"/>
</dbReference>
<keyword evidence="2" id="KW-0227">DNA damage</keyword>
<proteinExistence type="predicted"/>
<dbReference type="GO" id="GO:0004386">
    <property type="term" value="F:helicase activity"/>
    <property type="evidence" value="ECO:0007669"/>
    <property type="project" value="UniProtKB-KW"/>
</dbReference>
<dbReference type="InterPro" id="IPR014001">
    <property type="entry name" value="Helicase_ATP-bd"/>
</dbReference>
<organism evidence="11 12">
    <name type="scientific">Thiomicrorhabdus marina</name>
    <dbReference type="NCBI Taxonomy" id="2818442"/>
    <lineage>
        <taxon>Bacteria</taxon>
        <taxon>Pseudomonadati</taxon>
        <taxon>Pseudomonadota</taxon>
        <taxon>Gammaproteobacteria</taxon>
        <taxon>Thiotrichales</taxon>
        <taxon>Piscirickettsiaceae</taxon>
        <taxon>Thiomicrorhabdus</taxon>
    </lineage>
</organism>
<dbReference type="Gene3D" id="2.40.50.140">
    <property type="entry name" value="Nucleic acid-binding proteins"/>
    <property type="match status" value="1"/>
</dbReference>
<evidence type="ECO:0000259" key="9">
    <source>
        <dbReference type="PROSITE" id="PS51192"/>
    </source>
</evidence>
<feature type="domain" description="Helicase C-terminal" evidence="10">
    <location>
        <begin position="535"/>
        <end position="681"/>
    </location>
</feature>
<gene>
    <name evidence="11" type="primary">recG</name>
    <name evidence="11" type="ORF">J3998_09350</name>
</gene>
<dbReference type="SMART" id="SM00490">
    <property type="entry name" value="HELICc"/>
    <property type="match status" value="1"/>
</dbReference>
<keyword evidence="12" id="KW-1185">Reference proteome</keyword>
<dbReference type="InterPro" id="IPR001650">
    <property type="entry name" value="Helicase_C-like"/>
</dbReference>
<comment type="caution">
    <text evidence="11">The sequence shown here is derived from an EMBL/GenBank/DDBJ whole genome shotgun (WGS) entry which is preliminary data.</text>
</comment>
<dbReference type="InterPro" id="IPR012340">
    <property type="entry name" value="NA-bd_OB-fold"/>
</dbReference>
<dbReference type="InterPro" id="IPR027417">
    <property type="entry name" value="P-loop_NTPase"/>
</dbReference>
<evidence type="ECO:0000313" key="11">
    <source>
        <dbReference type="EMBL" id="MBO1927781.1"/>
    </source>
</evidence>
<dbReference type="PROSITE" id="PS51192">
    <property type="entry name" value="HELICASE_ATP_BIND_1"/>
    <property type="match status" value="1"/>
</dbReference>
<evidence type="ECO:0000256" key="6">
    <source>
        <dbReference type="ARBA" id="ARBA00023125"/>
    </source>
</evidence>
<dbReference type="Pfam" id="PF17191">
    <property type="entry name" value="RecG_wedge"/>
    <property type="match status" value="1"/>
</dbReference>
<evidence type="ECO:0000256" key="5">
    <source>
        <dbReference type="ARBA" id="ARBA00022840"/>
    </source>
</evidence>
<evidence type="ECO:0000256" key="8">
    <source>
        <dbReference type="ARBA" id="ARBA00049819"/>
    </source>
</evidence>
<keyword evidence="4 11" id="KW-0347">Helicase</keyword>
<accession>A0ABS3Q656</accession>
<evidence type="ECO:0000313" key="12">
    <source>
        <dbReference type="Proteomes" id="UP000664835"/>
    </source>
</evidence>
<evidence type="ECO:0000256" key="3">
    <source>
        <dbReference type="ARBA" id="ARBA00022801"/>
    </source>
</evidence>
<dbReference type="Gene3D" id="3.40.50.300">
    <property type="entry name" value="P-loop containing nucleotide triphosphate hydrolases"/>
    <property type="match status" value="3"/>
</dbReference>
<dbReference type="Pfam" id="PF19833">
    <property type="entry name" value="RecG_dom3_C"/>
    <property type="match status" value="1"/>
</dbReference>
<dbReference type="Proteomes" id="UP000664835">
    <property type="component" value="Unassembled WGS sequence"/>
</dbReference>
<dbReference type="SUPFAM" id="SSF50249">
    <property type="entry name" value="Nucleic acid-binding proteins"/>
    <property type="match status" value="1"/>
</dbReference>
<evidence type="ECO:0000256" key="7">
    <source>
        <dbReference type="ARBA" id="ARBA00023204"/>
    </source>
</evidence>
<dbReference type="SUPFAM" id="SSF52540">
    <property type="entry name" value="P-loop containing nucleoside triphosphate hydrolases"/>
    <property type="match status" value="2"/>
</dbReference>
<dbReference type="InterPro" id="IPR045562">
    <property type="entry name" value="RecG_dom3_C"/>
</dbReference>
<dbReference type="InterPro" id="IPR033454">
    <property type="entry name" value="RecG_wedge"/>
</dbReference>
<dbReference type="InterPro" id="IPR047112">
    <property type="entry name" value="RecG/Mfd"/>
</dbReference>
<evidence type="ECO:0000256" key="2">
    <source>
        <dbReference type="ARBA" id="ARBA00022763"/>
    </source>
</evidence>
<keyword evidence="1" id="KW-0547">Nucleotide-binding</keyword>
<keyword evidence="5" id="KW-0067">ATP-binding</keyword>
<name>A0ABS3Q656_9GAMM</name>
<dbReference type="InterPro" id="IPR011545">
    <property type="entry name" value="DEAD/DEAH_box_helicase_dom"/>
</dbReference>
<dbReference type="PANTHER" id="PTHR47964">
    <property type="entry name" value="ATP-DEPENDENT DNA HELICASE HOMOLOG RECG, CHLOROPLASTIC"/>
    <property type="match status" value="1"/>
</dbReference>
<keyword evidence="3" id="KW-0378">Hydrolase</keyword>
<dbReference type="Pfam" id="PF00271">
    <property type="entry name" value="Helicase_C"/>
    <property type="match status" value="1"/>
</dbReference>
<keyword evidence="7" id="KW-0234">DNA repair</keyword>